<dbReference type="AlphaFoldDB" id="A0AAV0VPI5"/>
<dbReference type="GO" id="GO:0004523">
    <property type="term" value="F:RNA-DNA hybrid ribonuclease activity"/>
    <property type="evidence" value="ECO:0007669"/>
    <property type="project" value="InterPro"/>
</dbReference>
<dbReference type="PROSITE" id="PS50879">
    <property type="entry name" value="RNASE_H_1"/>
    <property type="match status" value="1"/>
</dbReference>
<dbReference type="InterPro" id="IPR002156">
    <property type="entry name" value="RNaseH_domain"/>
</dbReference>
<feature type="domain" description="RNase H type-1" evidence="3">
    <location>
        <begin position="330"/>
        <end position="454"/>
    </location>
</feature>
<dbReference type="GO" id="GO:0071897">
    <property type="term" value="P:DNA biosynthetic process"/>
    <property type="evidence" value="ECO:0007669"/>
    <property type="project" value="UniProtKB-ARBA"/>
</dbReference>
<accession>A0AAV0VPI5</accession>
<dbReference type="Pfam" id="PF00075">
    <property type="entry name" value="RNase_H"/>
    <property type="match status" value="1"/>
</dbReference>
<name>A0AAV0VPI5_9HEMI</name>
<feature type="domain" description="Reverse transcriptase" evidence="2">
    <location>
        <begin position="1"/>
        <end position="142"/>
    </location>
</feature>
<dbReference type="SUPFAM" id="SSF56672">
    <property type="entry name" value="DNA/RNA polymerases"/>
    <property type="match status" value="1"/>
</dbReference>
<dbReference type="CDD" id="cd09276">
    <property type="entry name" value="Rnase_HI_RT_non_LTR"/>
    <property type="match status" value="1"/>
</dbReference>
<keyword evidence="5" id="KW-1185">Reference proteome</keyword>
<evidence type="ECO:0000313" key="5">
    <source>
        <dbReference type="Proteomes" id="UP001160148"/>
    </source>
</evidence>
<dbReference type="GO" id="GO:0003676">
    <property type="term" value="F:nucleic acid binding"/>
    <property type="evidence" value="ECO:0007669"/>
    <property type="project" value="InterPro"/>
</dbReference>
<dbReference type="Proteomes" id="UP001160148">
    <property type="component" value="Unassembled WGS sequence"/>
</dbReference>
<dbReference type="InterPro" id="IPR043502">
    <property type="entry name" value="DNA/RNA_pol_sf"/>
</dbReference>
<dbReference type="SUPFAM" id="SSF53098">
    <property type="entry name" value="Ribonuclease H-like"/>
    <property type="match status" value="1"/>
</dbReference>
<evidence type="ECO:0000259" key="2">
    <source>
        <dbReference type="PROSITE" id="PS50878"/>
    </source>
</evidence>
<evidence type="ECO:0000259" key="3">
    <source>
        <dbReference type="PROSITE" id="PS50879"/>
    </source>
</evidence>
<dbReference type="Gene3D" id="3.30.420.10">
    <property type="entry name" value="Ribonuclease H-like superfamily/Ribonuclease H"/>
    <property type="match status" value="1"/>
</dbReference>
<protein>
    <recommendedName>
        <fullName evidence="6">RNA-directed DNA polymerase</fullName>
    </recommendedName>
</protein>
<reference evidence="4 5" key="1">
    <citation type="submission" date="2023-01" db="EMBL/GenBank/DDBJ databases">
        <authorList>
            <person name="Whitehead M."/>
        </authorList>
    </citation>
    <scope>NUCLEOTIDE SEQUENCE [LARGE SCALE GENOMIC DNA]</scope>
</reference>
<proteinExistence type="predicted"/>
<dbReference type="PANTHER" id="PTHR33481:SF1">
    <property type="entry name" value="ENDONUCLEASE_EXONUCLEASE_PHOSPHATASE DOMAIN-CONTAINING PROTEIN-RELATED"/>
    <property type="match status" value="1"/>
</dbReference>
<gene>
    <name evidence="4" type="ORF">MEUPH1_LOCUS2531</name>
</gene>
<evidence type="ECO:0000256" key="1">
    <source>
        <dbReference type="SAM" id="MobiDB-lite"/>
    </source>
</evidence>
<dbReference type="PANTHER" id="PTHR33481">
    <property type="entry name" value="REVERSE TRANSCRIPTASE"/>
    <property type="match status" value="1"/>
</dbReference>
<dbReference type="EMBL" id="CARXXK010000001">
    <property type="protein sequence ID" value="CAI6345529.1"/>
    <property type="molecule type" value="Genomic_DNA"/>
</dbReference>
<evidence type="ECO:0008006" key="6">
    <source>
        <dbReference type="Google" id="ProtNLM"/>
    </source>
</evidence>
<evidence type="ECO:0000313" key="4">
    <source>
        <dbReference type="EMBL" id="CAI6345529.1"/>
    </source>
</evidence>
<dbReference type="InterPro" id="IPR000477">
    <property type="entry name" value="RT_dom"/>
</dbReference>
<feature type="region of interest" description="Disordered" evidence="1">
    <location>
        <begin position="496"/>
        <end position="519"/>
    </location>
</feature>
<sequence>MITFITNFLQDRSFQTKIGETLSTTHTTENGVPQGSVISVTLFLIAINNIFDNILPPIKYTIFADDCNIFCSGVNIKTTVELIQQALDELLKWSTTTGFNFPPSKTQSIIFHKKRNENLFHINLNNTIISYTDKIKILGMTFDHKLNWNPHLKNLKINANNNMKIMKTLSHYSWGSEKNSLITIYKAIILAKMEYGAVIYNTARSKILNILNPIQNQGIRLATGAFRTSPTAKTLKFVTKFSNNKTQVPTRKPLNIHNSPNIPRTIDDTYKNIADIMKFKPIMFYKIIFPSSPPWMWNIKLNTQLLEFDKKISSTSTIINNFLEIIEGKYPHHIKIFTDASKSPNGTGFAVIENNKTSMFKSPHETSIFSAESQAIQNAISHATTLVSEEILIISDSLSALLALENPYPKNEIIQSIQEKLSNTTKKIEFLWVPSHTGISGNKLADKAVNEAIASPSSVLINKITFQDALSKINNLTKSHWQDWWEKTPNTNKLKEIKPSIDPWKTPPSSSRHEEVVTTRTRIGHSRLTHLHLITKEDSPTCELCDKALTIKHITLECPKFTNSRQILGNPLTMQQALGEDNSKNIHNFFKNIGLAKLI</sequence>
<dbReference type="PROSITE" id="PS50878">
    <property type="entry name" value="RT_POL"/>
    <property type="match status" value="1"/>
</dbReference>
<dbReference type="Pfam" id="PF00078">
    <property type="entry name" value="RVT_1"/>
    <property type="match status" value="1"/>
</dbReference>
<dbReference type="InterPro" id="IPR012337">
    <property type="entry name" value="RNaseH-like_sf"/>
</dbReference>
<dbReference type="GO" id="GO:0042575">
    <property type="term" value="C:DNA polymerase complex"/>
    <property type="evidence" value="ECO:0007669"/>
    <property type="project" value="UniProtKB-ARBA"/>
</dbReference>
<dbReference type="InterPro" id="IPR036397">
    <property type="entry name" value="RNaseH_sf"/>
</dbReference>
<comment type="caution">
    <text evidence="4">The sequence shown here is derived from an EMBL/GenBank/DDBJ whole genome shotgun (WGS) entry which is preliminary data.</text>
</comment>
<organism evidence="4 5">
    <name type="scientific">Macrosiphum euphorbiae</name>
    <name type="common">potato aphid</name>
    <dbReference type="NCBI Taxonomy" id="13131"/>
    <lineage>
        <taxon>Eukaryota</taxon>
        <taxon>Metazoa</taxon>
        <taxon>Ecdysozoa</taxon>
        <taxon>Arthropoda</taxon>
        <taxon>Hexapoda</taxon>
        <taxon>Insecta</taxon>
        <taxon>Pterygota</taxon>
        <taxon>Neoptera</taxon>
        <taxon>Paraneoptera</taxon>
        <taxon>Hemiptera</taxon>
        <taxon>Sternorrhyncha</taxon>
        <taxon>Aphidomorpha</taxon>
        <taxon>Aphidoidea</taxon>
        <taxon>Aphididae</taxon>
        <taxon>Macrosiphini</taxon>
        <taxon>Macrosiphum</taxon>
    </lineage>
</organism>